<evidence type="ECO:0000313" key="3">
    <source>
        <dbReference type="EMBL" id="KUG20851.1"/>
    </source>
</evidence>
<sequence>MAKRKQVGRRVEGWKAKKWYWVYVPEAFGRTEIGDTITNDPANLVGRVMTATLGEILQDYSKSHIKMRFKVANVAGDAAYTEFVGHEVTRDYLRSLVKRRASRIDAVLPVMTKDGKRVRVTVTCLTISRANMSQVHAIRQAIAQYVTTRAAASDMESFVKDIMTGDVARDLFKITKTIYPIRRIEITKTRVERIAAV</sequence>
<dbReference type="InterPro" id="IPR001593">
    <property type="entry name" value="Ribosomal_eS1"/>
</dbReference>
<evidence type="ECO:0000256" key="1">
    <source>
        <dbReference type="ARBA" id="ARBA00022980"/>
    </source>
</evidence>
<keyword evidence="1 3" id="KW-0689">Ribosomal protein</keyword>
<dbReference type="GO" id="GO:0003735">
    <property type="term" value="F:structural constituent of ribosome"/>
    <property type="evidence" value="ECO:0007669"/>
    <property type="project" value="InterPro"/>
</dbReference>
<reference evidence="3" key="1">
    <citation type="journal article" date="2015" name="Proc. Natl. Acad. Sci. U.S.A.">
        <title>Networks of energetic and metabolic interactions define dynamics in microbial communities.</title>
        <authorList>
            <person name="Embree M."/>
            <person name="Liu J.K."/>
            <person name="Al-Bassam M.M."/>
            <person name="Zengler K."/>
        </authorList>
    </citation>
    <scope>NUCLEOTIDE SEQUENCE</scope>
</reference>
<dbReference type="HAMAP" id="MF_00359">
    <property type="entry name" value="Ribosomal_eS1"/>
    <property type="match status" value="1"/>
</dbReference>
<comment type="caution">
    <text evidence="3">The sequence shown here is derived from an EMBL/GenBank/DDBJ whole genome shotgun (WGS) entry which is preliminary data.</text>
</comment>
<dbReference type="SMART" id="SM01397">
    <property type="entry name" value="Ribosomal_S3Ae"/>
    <property type="match status" value="1"/>
</dbReference>
<gene>
    <name evidence="3" type="ORF">ASZ90_009411</name>
</gene>
<keyword evidence="2" id="KW-0687">Ribonucleoprotein</keyword>
<dbReference type="InterPro" id="IPR030838">
    <property type="entry name" value="Ribosomal_eS1_arc"/>
</dbReference>
<dbReference type="EMBL" id="LNQE01001134">
    <property type="protein sequence ID" value="KUG20851.1"/>
    <property type="molecule type" value="Genomic_DNA"/>
</dbReference>
<name>A0A0W8FKL0_9ZZZZ</name>
<dbReference type="GO" id="GO:1990904">
    <property type="term" value="C:ribonucleoprotein complex"/>
    <property type="evidence" value="ECO:0007669"/>
    <property type="project" value="UniProtKB-KW"/>
</dbReference>
<dbReference type="AlphaFoldDB" id="A0A0W8FKL0"/>
<proteinExistence type="inferred from homology"/>
<dbReference type="GO" id="GO:0006412">
    <property type="term" value="P:translation"/>
    <property type="evidence" value="ECO:0007669"/>
    <property type="project" value="InterPro"/>
</dbReference>
<dbReference type="GO" id="GO:0005840">
    <property type="term" value="C:ribosome"/>
    <property type="evidence" value="ECO:0007669"/>
    <property type="project" value="UniProtKB-KW"/>
</dbReference>
<dbReference type="NCBIfam" id="NF003142">
    <property type="entry name" value="PRK04057.1"/>
    <property type="match status" value="1"/>
</dbReference>
<evidence type="ECO:0000256" key="2">
    <source>
        <dbReference type="ARBA" id="ARBA00023274"/>
    </source>
</evidence>
<protein>
    <submittedName>
        <fullName evidence="3">Ssu ribosomal protein s3ae</fullName>
    </submittedName>
</protein>
<organism evidence="3">
    <name type="scientific">hydrocarbon metagenome</name>
    <dbReference type="NCBI Taxonomy" id="938273"/>
    <lineage>
        <taxon>unclassified sequences</taxon>
        <taxon>metagenomes</taxon>
        <taxon>ecological metagenomes</taxon>
    </lineage>
</organism>
<dbReference type="Pfam" id="PF01015">
    <property type="entry name" value="Ribosomal_S3Ae"/>
    <property type="match status" value="1"/>
</dbReference>
<accession>A0A0W8FKL0</accession>